<gene>
    <name evidence="1" type="ORF">QVD17_36459</name>
</gene>
<name>A0AAD8JSH2_TARER</name>
<sequence length="79" mass="8883">MLRRIVMGSGEARIFGPGRESEKEKHRAIDGKKQTCFHPFALYFSKASPRNQTDVSGKKGKKTAFLSHNRQLKLFSSSA</sequence>
<organism evidence="1 2">
    <name type="scientific">Tagetes erecta</name>
    <name type="common">African marigold</name>
    <dbReference type="NCBI Taxonomy" id="13708"/>
    <lineage>
        <taxon>Eukaryota</taxon>
        <taxon>Viridiplantae</taxon>
        <taxon>Streptophyta</taxon>
        <taxon>Embryophyta</taxon>
        <taxon>Tracheophyta</taxon>
        <taxon>Spermatophyta</taxon>
        <taxon>Magnoliopsida</taxon>
        <taxon>eudicotyledons</taxon>
        <taxon>Gunneridae</taxon>
        <taxon>Pentapetalae</taxon>
        <taxon>asterids</taxon>
        <taxon>campanulids</taxon>
        <taxon>Asterales</taxon>
        <taxon>Asteraceae</taxon>
        <taxon>Asteroideae</taxon>
        <taxon>Heliantheae alliance</taxon>
        <taxon>Tageteae</taxon>
        <taxon>Tagetes</taxon>
    </lineage>
</organism>
<accession>A0AAD8JSH2</accession>
<dbReference type="EMBL" id="JAUHHV010000010">
    <property type="protein sequence ID" value="KAK1409929.1"/>
    <property type="molecule type" value="Genomic_DNA"/>
</dbReference>
<evidence type="ECO:0000313" key="1">
    <source>
        <dbReference type="EMBL" id="KAK1409929.1"/>
    </source>
</evidence>
<evidence type="ECO:0000313" key="2">
    <source>
        <dbReference type="Proteomes" id="UP001229421"/>
    </source>
</evidence>
<dbReference type="AlphaFoldDB" id="A0AAD8JSH2"/>
<dbReference type="Proteomes" id="UP001229421">
    <property type="component" value="Unassembled WGS sequence"/>
</dbReference>
<keyword evidence="2" id="KW-1185">Reference proteome</keyword>
<protein>
    <submittedName>
        <fullName evidence="1">Uncharacterized protein</fullName>
    </submittedName>
</protein>
<proteinExistence type="predicted"/>
<reference evidence="1" key="1">
    <citation type="journal article" date="2023" name="bioRxiv">
        <title>Improved chromosome-level genome assembly for marigold (Tagetes erecta).</title>
        <authorList>
            <person name="Jiang F."/>
            <person name="Yuan L."/>
            <person name="Wang S."/>
            <person name="Wang H."/>
            <person name="Xu D."/>
            <person name="Wang A."/>
            <person name="Fan W."/>
        </authorList>
    </citation>
    <scope>NUCLEOTIDE SEQUENCE</scope>
    <source>
        <strain evidence="1">WSJ</strain>
        <tissue evidence="1">Leaf</tissue>
    </source>
</reference>
<comment type="caution">
    <text evidence="1">The sequence shown here is derived from an EMBL/GenBank/DDBJ whole genome shotgun (WGS) entry which is preliminary data.</text>
</comment>